<organism evidence="1">
    <name type="scientific">viral metagenome</name>
    <dbReference type="NCBI Taxonomy" id="1070528"/>
    <lineage>
        <taxon>unclassified sequences</taxon>
        <taxon>metagenomes</taxon>
        <taxon>organismal metagenomes</taxon>
    </lineage>
</organism>
<protein>
    <submittedName>
        <fullName evidence="1">Uncharacterized protein</fullName>
    </submittedName>
</protein>
<sequence>MLWSLRTQNARVFNWSSLLSEWAASSDSQPPVPVATVLENLRSQSSPPVAHFLTYLNEEQDALKWFIYECVASSWMWNSGPRLYYIKEVLDYVDDLNSGFPAFPGSPGTNSTVRSFLTSSLTQEQLSYINMMPPLLNTTQYTEEECEEVEEQETCTCNLPPVSLHVIRSMDSSSDDDIVVIRKTGDDSYSYSYTDALSKCSSKKTVQEGLTSEEVMNQIGLMLNLLRADDEPFTAVQVFLPNMPTVLFKVSSLCSSTRDLLYDSLEAVLDSWPVNA</sequence>
<accession>A0A6C0LAM8</accession>
<reference evidence="1" key="1">
    <citation type="journal article" date="2020" name="Nature">
        <title>Giant virus diversity and host interactions through global metagenomics.</title>
        <authorList>
            <person name="Schulz F."/>
            <person name="Roux S."/>
            <person name="Paez-Espino D."/>
            <person name="Jungbluth S."/>
            <person name="Walsh D.A."/>
            <person name="Denef V.J."/>
            <person name="McMahon K.D."/>
            <person name="Konstantinidis K.T."/>
            <person name="Eloe-Fadrosh E.A."/>
            <person name="Kyrpides N.C."/>
            <person name="Woyke T."/>
        </authorList>
    </citation>
    <scope>NUCLEOTIDE SEQUENCE</scope>
    <source>
        <strain evidence="1">GVMAG-M-3300027759-16</strain>
    </source>
</reference>
<name>A0A6C0LAM8_9ZZZZ</name>
<dbReference type="AlphaFoldDB" id="A0A6C0LAM8"/>
<proteinExistence type="predicted"/>
<dbReference type="EMBL" id="MN740439">
    <property type="protein sequence ID" value="QHU26352.1"/>
    <property type="molecule type" value="Genomic_DNA"/>
</dbReference>
<evidence type="ECO:0000313" key="1">
    <source>
        <dbReference type="EMBL" id="QHU26352.1"/>
    </source>
</evidence>